<name>A0A814PB37_9BILA</name>
<proteinExistence type="predicted"/>
<evidence type="ECO:0000313" key="2">
    <source>
        <dbReference type="EMBL" id="CAF1101329.1"/>
    </source>
</evidence>
<comment type="caution">
    <text evidence="2">The sequence shown here is derived from an EMBL/GenBank/DDBJ whole genome shotgun (WGS) entry which is preliminary data.</text>
</comment>
<gene>
    <name evidence="2" type="ORF">OXX778_LOCUS21164</name>
</gene>
<reference evidence="2" key="1">
    <citation type="submission" date="2021-02" db="EMBL/GenBank/DDBJ databases">
        <authorList>
            <person name="Nowell W R."/>
        </authorList>
    </citation>
    <scope>NUCLEOTIDE SEQUENCE</scope>
    <source>
        <strain evidence="2">Ploen Becks lab</strain>
    </source>
</reference>
<dbReference type="EMBL" id="CAJNOC010007570">
    <property type="protein sequence ID" value="CAF1101329.1"/>
    <property type="molecule type" value="Genomic_DNA"/>
</dbReference>
<dbReference type="AlphaFoldDB" id="A0A814PB37"/>
<protein>
    <submittedName>
        <fullName evidence="2">Uncharacterized protein</fullName>
    </submittedName>
</protein>
<dbReference type="Proteomes" id="UP000663879">
    <property type="component" value="Unassembled WGS sequence"/>
</dbReference>
<sequence length="204" mass="23689">MSDNDNLEVNVEEESFDPKDANYSSSLPMEDFNNSIMSSIPIYVNIFIENDTELDVSNKFKEIIRDYITDAPTSAKRRQLHLLSSDVNLYHWTNRNNKEFNLSNRVDDALCHTKAQERNKAKENPLNLKLDNLNLQLQNLTFNNAKRTALVFEKEALSLPVTSDEANIRMEEMKISNREKTKKSKEIVFFSPRVTRSRAKNQNN</sequence>
<organism evidence="2 3">
    <name type="scientific">Brachionus calyciflorus</name>
    <dbReference type="NCBI Taxonomy" id="104777"/>
    <lineage>
        <taxon>Eukaryota</taxon>
        <taxon>Metazoa</taxon>
        <taxon>Spiralia</taxon>
        <taxon>Gnathifera</taxon>
        <taxon>Rotifera</taxon>
        <taxon>Eurotatoria</taxon>
        <taxon>Monogononta</taxon>
        <taxon>Pseudotrocha</taxon>
        <taxon>Ploima</taxon>
        <taxon>Brachionidae</taxon>
        <taxon>Brachionus</taxon>
    </lineage>
</organism>
<accession>A0A814PB37</accession>
<evidence type="ECO:0000313" key="3">
    <source>
        <dbReference type="Proteomes" id="UP000663879"/>
    </source>
</evidence>
<feature type="region of interest" description="Disordered" evidence="1">
    <location>
        <begin position="1"/>
        <end position="23"/>
    </location>
</feature>
<keyword evidence="3" id="KW-1185">Reference proteome</keyword>
<evidence type="ECO:0000256" key="1">
    <source>
        <dbReference type="SAM" id="MobiDB-lite"/>
    </source>
</evidence>